<keyword evidence="3" id="KW-0067">ATP-binding</keyword>
<dbReference type="EC" id="2.7.13.3" evidence="3"/>
<dbReference type="CDD" id="cd16936">
    <property type="entry name" value="HATPase_RsbW-like"/>
    <property type="match status" value="1"/>
</dbReference>
<feature type="domain" description="Histidine kinase/HSP90-like ATPase" evidence="2">
    <location>
        <begin position="9"/>
        <end position="134"/>
    </location>
</feature>
<keyword evidence="3" id="KW-0547">Nucleotide-binding</keyword>
<dbReference type="PANTHER" id="PTHR35526:SF6">
    <property type="entry name" value="SLR1861 PROTEIN"/>
    <property type="match status" value="1"/>
</dbReference>
<reference evidence="3 4" key="1">
    <citation type="submission" date="2023-04" db="EMBL/GenBank/DDBJ databases">
        <title>Luteimonas endophyticus RD2P54.</title>
        <authorList>
            <person name="Sun J.-Q."/>
        </authorList>
    </citation>
    <scope>NUCLEOTIDE SEQUENCE [LARGE SCALE GENOMIC DNA]</scope>
    <source>
        <strain evidence="3 4">RD2P54</strain>
    </source>
</reference>
<evidence type="ECO:0000259" key="2">
    <source>
        <dbReference type="Pfam" id="PF13581"/>
    </source>
</evidence>
<evidence type="ECO:0000256" key="1">
    <source>
        <dbReference type="ARBA" id="ARBA00022527"/>
    </source>
</evidence>
<proteinExistence type="predicted"/>
<dbReference type="SUPFAM" id="SSF55874">
    <property type="entry name" value="ATPase domain of HSP90 chaperone/DNA topoisomerase II/histidine kinase"/>
    <property type="match status" value="1"/>
</dbReference>
<dbReference type="InterPro" id="IPR003594">
    <property type="entry name" value="HATPase_dom"/>
</dbReference>
<dbReference type="Pfam" id="PF13581">
    <property type="entry name" value="HATPase_c_2"/>
    <property type="match status" value="1"/>
</dbReference>
<gene>
    <name evidence="3" type="ORF">QFW77_17300</name>
</gene>
<organism evidence="3 4">
    <name type="scientific">Luteimonas endophytica</name>
    <dbReference type="NCBI Taxonomy" id="3042023"/>
    <lineage>
        <taxon>Bacteria</taxon>
        <taxon>Pseudomonadati</taxon>
        <taxon>Pseudomonadota</taxon>
        <taxon>Gammaproteobacteria</taxon>
        <taxon>Lysobacterales</taxon>
        <taxon>Lysobacteraceae</taxon>
        <taxon>Luteimonas</taxon>
    </lineage>
</organism>
<dbReference type="RefSeq" id="WP_280576059.1">
    <property type="nucleotide sequence ID" value="NZ_JARXRM010000045.1"/>
</dbReference>
<evidence type="ECO:0000313" key="3">
    <source>
        <dbReference type="EMBL" id="MDH5824730.1"/>
    </source>
</evidence>
<accession>A0ABT6JD16</accession>
<keyword evidence="4" id="KW-1185">Reference proteome</keyword>
<name>A0ABT6JD16_9GAMM</name>
<comment type="caution">
    <text evidence="3">The sequence shown here is derived from an EMBL/GenBank/DDBJ whole genome shotgun (WGS) entry which is preliminary data.</text>
</comment>
<keyword evidence="1" id="KW-0418">Kinase</keyword>
<dbReference type="PANTHER" id="PTHR35526">
    <property type="entry name" value="ANTI-SIGMA-F FACTOR RSBW-RELATED"/>
    <property type="match status" value="1"/>
</dbReference>
<dbReference type="InterPro" id="IPR050267">
    <property type="entry name" value="Anti-sigma-factor_SerPK"/>
</dbReference>
<dbReference type="GO" id="GO:0004673">
    <property type="term" value="F:protein histidine kinase activity"/>
    <property type="evidence" value="ECO:0007669"/>
    <property type="project" value="UniProtKB-EC"/>
</dbReference>
<dbReference type="Proteomes" id="UP001156940">
    <property type="component" value="Unassembled WGS sequence"/>
</dbReference>
<dbReference type="GO" id="GO:0005524">
    <property type="term" value="F:ATP binding"/>
    <property type="evidence" value="ECO:0007669"/>
    <property type="project" value="UniProtKB-KW"/>
</dbReference>
<sequence>MLIRLIVPGEHARVEDLNASLEAVLARHGVEQGVRDDVRLIVEELACNAIEHGGPDDPDIGQHELSVDIAIRDDLLVLQFRDDGAPFNPTDVSTPDLDADIEARPLGGLGLYLIRQLAEEITYRRNGDLNLLKVVLRVNTPEKQA</sequence>
<dbReference type="EMBL" id="JARXRM010000045">
    <property type="protein sequence ID" value="MDH5824730.1"/>
    <property type="molecule type" value="Genomic_DNA"/>
</dbReference>
<dbReference type="InterPro" id="IPR036890">
    <property type="entry name" value="HATPase_C_sf"/>
</dbReference>
<evidence type="ECO:0000313" key="4">
    <source>
        <dbReference type="Proteomes" id="UP001156940"/>
    </source>
</evidence>
<protein>
    <submittedName>
        <fullName evidence="3">ATP-binding protein</fullName>
        <ecNumber evidence="3">2.7.13.3</ecNumber>
    </submittedName>
</protein>
<dbReference type="Gene3D" id="3.30.565.10">
    <property type="entry name" value="Histidine kinase-like ATPase, C-terminal domain"/>
    <property type="match status" value="1"/>
</dbReference>
<keyword evidence="1" id="KW-0723">Serine/threonine-protein kinase</keyword>
<keyword evidence="3" id="KW-0808">Transferase</keyword>